<evidence type="ECO:0000313" key="6">
    <source>
        <dbReference type="Proteomes" id="UP000198734"/>
    </source>
</evidence>
<protein>
    <submittedName>
        <fullName evidence="5">23S rRNA (Guanosine2251-2'-O)-methyltransferase</fullName>
    </submittedName>
</protein>
<name>A0A1I6AAU6_9BACI</name>
<dbReference type="RefSeq" id="WP_093537881.1">
    <property type="nucleotide sequence ID" value="NZ_CP183885.1"/>
</dbReference>
<sequence>MTEINDQSEQTGELIAGKNPVVEALRAGRDMNKVWLAEGIQKSGVTEIIQLARDAGIIVQFVPKKKLDNLTDANHQGIVASVAAYRYAELDDLFDLAASKQEDPLFIILDEIEDPHNLGSIMRTADAVGAHGIIIPKRRAVGLTAVVAKASTGAIEHIPVYRAVNLAQTVDELKERGVWIAGTDAAKSTDYRNMDATLPLALIIGSEGKGMSRLLKEKCDFLYYLPMVGHVTSLNASVATSVLLYEIWRVRNPLKG</sequence>
<dbReference type="GO" id="GO:0005829">
    <property type="term" value="C:cytosol"/>
    <property type="evidence" value="ECO:0007669"/>
    <property type="project" value="TreeGrafter"/>
</dbReference>
<evidence type="ECO:0000256" key="1">
    <source>
        <dbReference type="ARBA" id="ARBA00007228"/>
    </source>
</evidence>
<dbReference type="GO" id="GO:0003723">
    <property type="term" value="F:RNA binding"/>
    <property type="evidence" value="ECO:0007669"/>
    <property type="project" value="InterPro"/>
</dbReference>
<dbReference type="Proteomes" id="UP000198734">
    <property type="component" value="Unassembled WGS sequence"/>
</dbReference>
<dbReference type="CDD" id="cd18103">
    <property type="entry name" value="SpoU-like_RlmB"/>
    <property type="match status" value="1"/>
</dbReference>
<accession>A0A1I6AAU6</accession>
<dbReference type="InterPro" id="IPR029026">
    <property type="entry name" value="tRNA_m1G_MTases_N"/>
</dbReference>
<dbReference type="OrthoDB" id="9794400at2"/>
<proteinExistence type="inferred from homology"/>
<dbReference type="GO" id="GO:0006396">
    <property type="term" value="P:RNA processing"/>
    <property type="evidence" value="ECO:0007669"/>
    <property type="project" value="InterPro"/>
</dbReference>
<dbReference type="FunFam" id="3.40.1280.10:FF:000008">
    <property type="entry name" value="Group 3 RNA methyltransferase TrmH"/>
    <property type="match status" value="1"/>
</dbReference>
<dbReference type="Gene3D" id="3.30.1330.30">
    <property type="match status" value="1"/>
</dbReference>
<dbReference type="NCBIfam" id="TIGR00186">
    <property type="entry name" value="rRNA_methyl_3"/>
    <property type="match status" value="1"/>
</dbReference>
<dbReference type="InterPro" id="IPR013123">
    <property type="entry name" value="SpoU_subst-bd"/>
</dbReference>
<dbReference type="InterPro" id="IPR029064">
    <property type="entry name" value="Ribosomal_eL30-like_sf"/>
</dbReference>
<dbReference type="InterPro" id="IPR029028">
    <property type="entry name" value="Alpha/beta_knot_MTases"/>
</dbReference>
<dbReference type="InterPro" id="IPR001537">
    <property type="entry name" value="SpoU_MeTrfase"/>
</dbReference>
<dbReference type="PANTHER" id="PTHR46429:SF1">
    <property type="entry name" value="23S RRNA (GUANOSINE-2'-O-)-METHYLTRANSFERASE RLMB"/>
    <property type="match status" value="1"/>
</dbReference>
<evidence type="ECO:0000256" key="2">
    <source>
        <dbReference type="ARBA" id="ARBA00022603"/>
    </source>
</evidence>
<keyword evidence="6" id="KW-1185">Reference proteome</keyword>
<organism evidence="5 6">
    <name type="scientific">Psychrobacillus psychrotolerans</name>
    <dbReference type="NCBI Taxonomy" id="126156"/>
    <lineage>
        <taxon>Bacteria</taxon>
        <taxon>Bacillati</taxon>
        <taxon>Bacillota</taxon>
        <taxon>Bacilli</taxon>
        <taxon>Bacillales</taxon>
        <taxon>Bacillaceae</taxon>
        <taxon>Psychrobacillus</taxon>
    </lineage>
</organism>
<dbReference type="GO" id="GO:0008173">
    <property type="term" value="F:RNA methyltransferase activity"/>
    <property type="evidence" value="ECO:0007669"/>
    <property type="project" value="InterPro"/>
</dbReference>
<keyword evidence="3 5" id="KW-0808">Transferase</keyword>
<reference evidence="6" key="1">
    <citation type="submission" date="2016-10" db="EMBL/GenBank/DDBJ databases">
        <authorList>
            <person name="Varghese N."/>
            <person name="Submissions S."/>
        </authorList>
    </citation>
    <scope>NUCLEOTIDE SEQUENCE [LARGE SCALE GENOMIC DNA]</scope>
    <source>
        <strain evidence="6">DSM 11706</strain>
    </source>
</reference>
<comment type="similarity">
    <text evidence="1">Belongs to the class IV-like SAM-binding methyltransferase superfamily. RNA methyltransferase TrmH family.</text>
</comment>
<dbReference type="PANTHER" id="PTHR46429">
    <property type="entry name" value="23S RRNA (GUANOSINE-2'-O-)-METHYLTRANSFERASE RLMB"/>
    <property type="match status" value="1"/>
</dbReference>
<evidence type="ECO:0000256" key="3">
    <source>
        <dbReference type="ARBA" id="ARBA00022679"/>
    </source>
</evidence>
<feature type="domain" description="RNA 2-O ribose methyltransferase substrate binding" evidence="4">
    <location>
        <begin position="14"/>
        <end position="88"/>
    </location>
</feature>
<dbReference type="Pfam" id="PF08032">
    <property type="entry name" value="SpoU_sub_bind"/>
    <property type="match status" value="1"/>
</dbReference>
<dbReference type="InterPro" id="IPR004441">
    <property type="entry name" value="rRNA_MeTrfase_TrmH"/>
</dbReference>
<keyword evidence="2 5" id="KW-0489">Methyltransferase</keyword>
<dbReference type="AlphaFoldDB" id="A0A1I6AAU6"/>
<evidence type="ECO:0000313" key="5">
    <source>
        <dbReference type="EMBL" id="SFQ65809.1"/>
    </source>
</evidence>
<dbReference type="STRING" id="126156.SAMN05421670_3219"/>
<dbReference type="GO" id="GO:0032259">
    <property type="term" value="P:methylation"/>
    <property type="evidence" value="ECO:0007669"/>
    <property type="project" value="UniProtKB-KW"/>
</dbReference>
<dbReference type="SUPFAM" id="SSF75217">
    <property type="entry name" value="alpha/beta knot"/>
    <property type="match status" value="1"/>
</dbReference>
<evidence type="ECO:0000259" key="4">
    <source>
        <dbReference type="SMART" id="SM00967"/>
    </source>
</evidence>
<gene>
    <name evidence="5" type="ORF">SAMN05421670_3219</name>
</gene>
<dbReference type="EMBL" id="FOXU01000007">
    <property type="protein sequence ID" value="SFQ65809.1"/>
    <property type="molecule type" value="Genomic_DNA"/>
</dbReference>
<dbReference type="SUPFAM" id="SSF55315">
    <property type="entry name" value="L30e-like"/>
    <property type="match status" value="1"/>
</dbReference>
<dbReference type="Gene3D" id="3.40.1280.10">
    <property type="match status" value="1"/>
</dbReference>
<dbReference type="Pfam" id="PF00588">
    <property type="entry name" value="SpoU_methylase"/>
    <property type="match status" value="1"/>
</dbReference>
<dbReference type="SMART" id="SM00967">
    <property type="entry name" value="SpoU_sub_bind"/>
    <property type="match status" value="1"/>
</dbReference>